<dbReference type="CDD" id="cd05799">
    <property type="entry name" value="PGM2"/>
    <property type="match status" value="1"/>
</dbReference>
<dbReference type="InterPro" id="IPR005846">
    <property type="entry name" value="A-D-PHexomutase_a/b/a-III"/>
</dbReference>
<dbReference type="InParanoid" id="A0A369JG92"/>
<dbReference type="Pfam" id="PF02878">
    <property type="entry name" value="PGM_PMM_I"/>
    <property type="match status" value="1"/>
</dbReference>
<comment type="subcellular location">
    <subcellularLocation>
        <location evidence="2">Cytoplasm</location>
    </subcellularLocation>
</comment>
<dbReference type="PROSITE" id="PS00710">
    <property type="entry name" value="PGM_PMM"/>
    <property type="match status" value="1"/>
</dbReference>
<feature type="domain" description="Alpha-D-phosphohexomutase alpha/beta/alpha" evidence="14">
    <location>
        <begin position="324"/>
        <end position="449"/>
    </location>
</feature>
<dbReference type="STRING" id="39966.A0A369JG92"/>
<sequence length="590" mass="65280">MASLKDLVDEWLRLDKNEATRREIQELWATGDIEELERRMRVRIEFGTAGLRGKMEAGWARMNDLIVIQASQGLCAYVTAHISDAASRGIVIGHDHRHNSERWARLTAAAFLANGVKVYLLRGLVHTPMVPYGVKKLRAACGVMITASHNPKQDNGYKVYWENAVQIIGPHDEGIANSIKANLTPKTWDTDTLLSSPLCIDVTDQLHKDYFEELSRLNLSRDLNGTSGIKFVNTSMHGVSDRFVTEAFSIFGFAPYIPVKEQQAPDPEFPTVRFPNPEEKGALDLALQTAEREGASYVLAQDPDSDRFSAAEKSATGEWTTFTGDQLGTVFAHRTFELYKASGKPIEKLAIVASTVSSKMVEAIAKVEGFKFVECLTGFKFIGNTALDLVKAGFEVPFGYEEAIGFMFGSEIRDKDGVAATVFFAELVTSLHSQGKTVKSYLQDLYERYGYFQTSNSYFICTSPPTIDKIFARIRSYDPTSTPSYPRTIAGLTITSVIDLTTGYDSTNPPSYKPSLPLSTGHMIQFRAENKAEGTRIVLTTRTSGTEPKIKYYLEGSGKDAQLVGALLPKVVAELGDVWLEARKHNLGRG</sequence>
<keyword evidence="9" id="KW-0413">Isomerase</keyword>
<evidence type="ECO:0000259" key="14">
    <source>
        <dbReference type="Pfam" id="PF02880"/>
    </source>
</evidence>
<dbReference type="Gene3D" id="3.40.120.10">
    <property type="entry name" value="Alpha-D-Glucose-1,6-Bisphosphate, subunit A, domain 3"/>
    <property type="match status" value="3"/>
</dbReference>
<name>A0A369JG92_HYPMA</name>
<dbReference type="EMBL" id="LUEZ02000055">
    <property type="protein sequence ID" value="RDB21179.1"/>
    <property type="molecule type" value="Genomic_DNA"/>
</dbReference>
<dbReference type="SUPFAM" id="SSF53738">
    <property type="entry name" value="Phosphoglucomutase, first 3 domains"/>
    <property type="match status" value="3"/>
</dbReference>
<dbReference type="Pfam" id="PF02880">
    <property type="entry name" value="PGM_PMM_III"/>
    <property type="match status" value="1"/>
</dbReference>
<evidence type="ECO:0000259" key="12">
    <source>
        <dbReference type="Pfam" id="PF02878"/>
    </source>
</evidence>
<evidence type="ECO:0000256" key="1">
    <source>
        <dbReference type="ARBA" id="ARBA00001946"/>
    </source>
</evidence>
<evidence type="ECO:0000256" key="10">
    <source>
        <dbReference type="ARBA" id="ARBA00023277"/>
    </source>
</evidence>
<dbReference type="PANTHER" id="PTHR45745:SF1">
    <property type="entry name" value="PHOSPHOGLUCOMUTASE 2B-RELATED"/>
    <property type="match status" value="1"/>
</dbReference>
<dbReference type="InterPro" id="IPR036900">
    <property type="entry name" value="A-D-PHexomutase_C_sf"/>
</dbReference>
<evidence type="ECO:0000313" key="15">
    <source>
        <dbReference type="EMBL" id="RDB21179.1"/>
    </source>
</evidence>
<keyword evidence="16" id="KW-1185">Reference proteome</keyword>
<feature type="domain" description="Alpha-D-phosphohexomutase alpha/beta/alpha" evidence="12">
    <location>
        <begin position="44"/>
        <end position="182"/>
    </location>
</feature>
<accession>A0A369JG92</accession>
<dbReference type="FunCoup" id="A0A369JG92">
    <property type="interactions" value="204"/>
</dbReference>
<keyword evidence="8 11" id="KW-0460">Magnesium</keyword>
<keyword evidence="7 11" id="KW-0479">Metal-binding</keyword>
<dbReference type="GO" id="GO:0008973">
    <property type="term" value="F:phosphopentomutase activity"/>
    <property type="evidence" value="ECO:0007669"/>
    <property type="project" value="TreeGrafter"/>
</dbReference>
<dbReference type="SUPFAM" id="SSF55957">
    <property type="entry name" value="Phosphoglucomutase, C-terminal domain"/>
    <property type="match status" value="1"/>
</dbReference>
<dbReference type="GO" id="GO:0006166">
    <property type="term" value="P:purine ribonucleoside salvage"/>
    <property type="evidence" value="ECO:0007669"/>
    <property type="project" value="TreeGrafter"/>
</dbReference>
<evidence type="ECO:0000256" key="7">
    <source>
        <dbReference type="ARBA" id="ARBA00022723"/>
    </source>
</evidence>
<dbReference type="AlphaFoldDB" id="A0A369JG92"/>
<dbReference type="InterPro" id="IPR005844">
    <property type="entry name" value="A-D-PHexomutase_a/b/a-I"/>
</dbReference>
<evidence type="ECO:0000313" key="16">
    <source>
        <dbReference type="Proteomes" id="UP000076154"/>
    </source>
</evidence>
<reference evidence="15" key="1">
    <citation type="submission" date="2018-04" db="EMBL/GenBank/DDBJ databases">
        <title>Whole genome sequencing of Hypsizygus marmoreus.</title>
        <authorList>
            <person name="Choi I.-G."/>
            <person name="Min B."/>
            <person name="Kim J.-G."/>
            <person name="Kim S."/>
            <person name="Oh Y.-L."/>
            <person name="Kong W.-S."/>
            <person name="Park H."/>
            <person name="Jeong J."/>
            <person name="Song E.-S."/>
        </authorList>
    </citation>
    <scope>NUCLEOTIDE SEQUENCE [LARGE SCALE GENOMIC DNA]</scope>
    <source>
        <strain evidence="15">51987-8</strain>
    </source>
</reference>
<evidence type="ECO:0000259" key="13">
    <source>
        <dbReference type="Pfam" id="PF02879"/>
    </source>
</evidence>
<dbReference type="InterPro" id="IPR016066">
    <property type="entry name" value="A-D-PHexomutase_CS"/>
</dbReference>
<evidence type="ECO:0000256" key="3">
    <source>
        <dbReference type="ARBA" id="ARBA00010231"/>
    </source>
</evidence>
<comment type="caution">
    <text evidence="15">The sequence shown here is derived from an EMBL/GenBank/DDBJ whole genome shotgun (WGS) entry which is preliminary data.</text>
</comment>
<keyword evidence="10" id="KW-0119">Carbohydrate metabolism</keyword>
<keyword evidence="6" id="KW-0597">Phosphoprotein</keyword>
<proteinExistence type="inferred from homology"/>
<evidence type="ECO:0000256" key="8">
    <source>
        <dbReference type="ARBA" id="ARBA00022842"/>
    </source>
</evidence>
<dbReference type="OrthoDB" id="8300170at2759"/>
<evidence type="ECO:0000256" key="5">
    <source>
        <dbReference type="ARBA" id="ARBA00022526"/>
    </source>
</evidence>
<keyword evidence="5" id="KW-0313">Glucose metabolism</keyword>
<dbReference type="GO" id="GO:0005737">
    <property type="term" value="C:cytoplasm"/>
    <property type="evidence" value="ECO:0007669"/>
    <property type="project" value="UniProtKB-SubCell"/>
</dbReference>
<comment type="similarity">
    <text evidence="3 11">Belongs to the phosphohexose mutase family.</text>
</comment>
<evidence type="ECO:0000256" key="6">
    <source>
        <dbReference type="ARBA" id="ARBA00022553"/>
    </source>
</evidence>
<comment type="cofactor">
    <cofactor evidence="1">
        <name>Mg(2+)</name>
        <dbReference type="ChEBI" id="CHEBI:18420"/>
    </cofactor>
</comment>
<protein>
    <submittedName>
        <fullName evidence="15">Phosphoribomutase</fullName>
    </submittedName>
</protein>
<evidence type="ECO:0000256" key="9">
    <source>
        <dbReference type="ARBA" id="ARBA00023235"/>
    </source>
</evidence>
<dbReference type="Pfam" id="PF02879">
    <property type="entry name" value="PGM_PMM_II"/>
    <property type="match status" value="1"/>
</dbReference>
<dbReference type="GO" id="GO:0000287">
    <property type="term" value="F:magnesium ion binding"/>
    <property type="evidence" value="ECO:0007669"/>
    <property type="project" value="InterPro"/>
</dbReference>
<dbReference type="GO" id="GO:0006006">
    <property type="term" value="P:glucose metabolic process"/>
    <property type="evidence" value="ECO:0007669"/>
    <property type="project" value="UniProtKB-KW"/>
</dbReference>
<evidence type="ECO:0000256" key="2">
    <source>
        <dbReference type="ARBA" id="ARBA00004496"/>
    </source>
</evidence>
<organism evidence="15 16">
    <name type="scientific">Hypsizygus marmoreus</name>
    <name type="common">White beech mushroom</name>
    <name type="synonym">Agaricus marmoreus</name>
    <dbReference type="NCBI Taxonomy" id="39966"/>
    <lineage>
        <taxon>Eukaryota</taxon>
        <taxon>Fungi</taxon>
        <taxon>Dikarya</taxon>
        <taxon>Basidiomycota</taxon>
        <taxon>Agaricomycotina</taxon>
        <taxon>Agaricomycetes</taxon>
        <taxon>Agaricomycetidae</taxon>
        <taxon>Agaricales</taxon>
        <taxon>Tricholomatineae</taxon>
        <taxon>Lyophyllaceae</taxon>
        <taxon>Hypsizygus</taxon>
    </lineage>
</organism>
<dbReference type="InterPro" id="IPR016055">
    <property type="entry name" value="A-D-PHexomutase_a/b/a-I/II/III"/>
</dbReference>
<keyword evidence="4" id="KW-0963">Cytoplasm</keyword>
<dbReference type="Proteomes" id="UP000076154">
    <property type="component" value="Unassembled WGS sequence"/>
</dbReference>
<feature type="domain" description="Alpha-D-phosphohexomutase alpha/beta/alpha" evidence="13">
    <location>
        <begin position="210"/>
        <end position="313"/>
    </location>
</feature>
<dbReference type="PANTHER" id="PTHR45745">
    <property type="entry name" value="PHOSPHOMANNOMUTASE 45A"/>
    <property type="match status" value="1"/>
</dbReference>
<dbReference type="InterPro" id="IPR005845">
    <property type="entry name" value="A-D-PHexomutase_a/b/a-II"/>
</dbReference>
<dbReference type="GO" id="GO:0005634">
    <property type="term" value="C:nucleus"/>
    <property type="evidence" value="ECO:0007669"/>
    <property type="project" value="TreeGrafter"/>
</dbReference>
<dbReference type="FunFam" id="3.40.120.10:FF:000035">
    <property type="entry name" value="Pgm3p"/>
    <property type="match status" value="1"/>
</dbReference>
<evidence type="ECO:0000256" key="4">
    <source>
        <dbReference type="ARBA" id="ARBA00022490"/>
    </source>
</evidence>
<evidence type="ECO:0000256" key="11">
    <source>
        <dbReference type="RuleBase" id="RU004326"/>
    </source>
</evidence>
<gene>
    <name evidence="15" type="ORF">Hypma_011372</name>
</gene>